<keyword evidence="3" id="KW-1185">Reference proteome</keyword>
<feature type="compositionally biased region" description="Pro residues" evidence="1">
    <location>
        <begin position="10"/>
        <end position="25"/>
    </location>
</feature>
<protein>
    <submittedName>
        <fullName evidence="2">Uncharacterized protein</fullName>
    </submittedName>
</protein>
<sequence>MPRQAAGEYPLPPRPAGSPSRPGPTPRRAIRQGSANPFLLPDRAVPGWAILGPAPQKGVQARAGLLVAGPGPHLVRSAPDRRLRGHPSECWFGPLPVRVALGLGGFRSGRLSGCSGERWSPGHPYRSSLDGTTCAELTHAYRKATGDGWLQPLGLAHALVETAHHALTVAPTGRPSRRPSPERPSTPSPAPSTEPADRPPTSL</sequence>
<feature type="compositionally biased region" description="Pro residues" evidence="1">
    <location>
        <begin position="182"/>
        <end position="192"/>
    </location>
</feature>
<gene>
    <name evidence="2" type="ORF">R5U08_01550</name>
</gene>
<organism evidence="2 3">
    <name type="scientific">Streptomyces coeruleorubidus</name>
    <dbReference type="NCBI Taxonomy" id="116188"/>
    <lineage>
        <taxon>Bacteria</taxon>
        <taxon>Bacillati</taxon>
        <taxon>Actinomycetota</taxon>
        <taxon>Actinomycetes</taxon>
        <taxon>Kitasatosporales</taxon>
        <taxon>Streptomycetaceae</taxon>
        <taxon>Streptomyces</taxon>
    </lineage>
</organism>
<reference evidence="2 3" key="2">
    <citation type="journal article" date="2024" name="Microb. Biotechnol.">
        <title>The involvement of multiple ABC transporters in daunorubicin efflux in Streptomyces coeruleorubidus.</title>
        <authorList>
            <person name="Dong J."/>
            <person name="Ning J."/>
            <person name="Tian Y."/>
            <person name="Li H."/>
            <person name="Chen H."/>
            <person name="Guan W."/>
        </authorList>
    </citation>
    <scope>NUCLEOTIDE SEQUENCE [LARGE SCALE GENOMIC DNA]</scope>
    <source>
        <strain evidence="2 3">CICC 11043</strain>
    </source>
</reference>
<accession>A0ABZ0K4S1</accession>
<evidence type="ECO:0000256" key="1">
    <source>
        <dbReference type="SAM" id="MobiDB-lite"/>
    </source>
</evidence>
<dbReference type="EMBL" id="CP137524">
    <property type="protein sequence ID" value="WOT32901.1"/>
    <property type="molecule type" value="Genomic_DNA"/>
</dbReference>
<proteinExistence type="predicted"/>
<evidence type="ECO:0000313" key="2">
    <source>
        <dbReference type="EMBL" id="WOT32901.1"/>
    </source>
</evidence>
<reference evidence="2 3" key="1">
    <citation type="journal article" date="2021" name="J. Microbiol. Biotechnol.">
        <title>An Efficient Markerless Deletion System Suitable for the Industrial Strains of Streptomyces.</title>
        <authorList>
            <person name="Dong J."/>
            <person name="Wei J."/>
            <person name="Li H."/>
            <person name="Zhao S."/>
            <person name="Guan W."/>
        </authorList>
    </citation>
    <scope>NUCLEOTIDE SEQUENCE [LARGE SCALE GENOMIC DNA]</scope>
    <source>
        <strain evidence="2 3">CICC 11043</strain>
    </source>
</reference>
<dbReference type="Proteomes" id="UP001305002">
    <property type="component" value="Chromosome"/>
</dbReference>
<feature type="region of interest" description="Disordered" evidence="1">
    <location>
        <begin position="168"/>
        <end position="203"/>
    </location>
</feature>
<name>A0ABZ0K4S1_STRC4</name>
<feature type="region of interest" description="Disordered" evidence="1">
    <location>
        <begin position="1"/>
        <end position="34"/>
    </location>
</feature>
<evidence type="ECO:0000313" key="3">
    <source>
        <dbReference type="Proteomes" id="UP001305002"/>
    </source>
</evidence>
<dbReference type="RefSeq" id="WP_317923415.1">
    <property type="nucleotide sequence ID" value="NZ_CP137524.1"/>
</dbReference>